<accession>A0A1N6Y6F3</accession>
<dbReference type="AlphaFoldDB" id="A0A1N6Y6F3"/>
<proteinExistence type="predicted"/>
<evidence type="ECO:0000313" key="1">
    <source>
        <dbReference type="EMBL" id="SIR10106.1"/>
    </source>
</evidence>
<evidence type="ECO:0000313" key="2">
    <source>
        <dbReference type="Proteomes" id="UP000186400"/>
    </source>
</evidence>
<feature type="non-terminal residue" evidence="1">
    <location>
        <position position="1"/>
    </location>
</feature>
<dbReference type="Proteomes" id="UP000186400">
    <property type="component" value="Unassembled WGS sequence"/>
</dbReference>
<protein>
    <submittedName>
        <fullName evidence="1">Uncharacterized protein</fullName>
    </submittedName>
</protein>
<name>A0A1N6Y6F3_9SPIO</name>
<reference evidence="1 2" key="1">
    <citation type="submission" date="2017-01" db="EMBL/GenBank/DDBJ databases">
        <authorList>
            <person name="Mah S.A."/>
            <person name="Swanson W.J."/>
            <person name="Moy G.W."/>
            <person name="Vacquier V.D."/>
        </authorList>
    </citation>
    <scope>NUCLEOTIDE SEQUENCE [LARGE SCALE GENOMIC DNA]</scope>
    <source>
        <strain evidence="1 2">ASpG1</strain>
    </source>
</reference>
<keyword evidence="2" id="KW-1185">Reference proteome</keyword>
<gene>
    <name evidence="1" type="ORF">SAMN05920897_1411</name>
</gene>
<organism evidence="1 2">
    <name type="scientific">Alkalispirochaeta americana</name>
    <dbReference type="NCBI Taxonomy" id="159291"/>
    <lineage>
        <taxon>Bacteria</taxon>
        <taxon>Pseudomonadati</taxon>
        <taxon>Spirochaetota</taxon>
        <taxon>Spirochaetia</taxon>
        <taxon>Spirochaetales</taxon>
        <taxon>Spirochaetaceae</taxon>
        <taxon>Alkalispirochaeta</taxon>
    </lineage>
</organism>
<sequence>PREHPQLLLITHPAHRLTAKAFQEVFIQRAVALFFGLLFKNSGRLAAPGCRNRVLHCNSSGRHALPPKHHLTYPRLTLPAGAASGSLPLAGGPRPALRDFRSAPWRGNHLNLIERLQTR</sequence>
<dbReference type="EMBL" id="FTMS01000041">
    <property type="protein sequence ID" value="SIR10106.1"/>
    <property type="molecule type" value="Genomic_DNA"/>
</dbReference>